<dbReference type="InterPro" id="IPR050491">
    <property type="entry name" value="AmpC-like"/>
</dbReference>
<comment type="similarity">
    <text evidence="1">Belongs to the peptidase S12 family.</text>
</comment>
<evidence type="ECO:0000313" key="3">
    <source>
        <dbReference type="EMBL" id="CAI4215896.1"/>
    </source>
</evidence>
<evidence type="ECO:0000313" key="4">
    <source>
        <dbReference type="Proteomes" id="UP000838763"/>
    </source>
</evidence>
<evidence type="ECO:0000259" key="2">
    <source>
        <dbReference type="Pfam" id="PF00144"/>
    </source>
</evidence>
<dbReference type="PANTHER" id="PTHR46825">
    <property type="entry name" value="D-ALANYL-D-ALANINE-CARBOXYPEPTIDASE/ENDOPEPTIDASE AMPH"/>
    <property type="match status" value="1"/>
</dbReference>
<keyword evidence="4" id="KW-1185">Reference proteome</keyword>
<name>A0A9P1H5X7_9PEZI</name>
<protein>
    <recommendedName>
        <fullName evidence="2">Beta-lactamase-related domain-containing protein</fullName>
    </recommendedName>
</protein>
<dbReference type="PANTHER" id="PTHR46825:SF14">
    <property type="entry name" value="BETA-LACTAMASE-RELATED DOMAIN-CONTAINING PROTEIN"/>
    <property type="match status" value="1"/>
</dbReference>
<organism evidence="3 4">
    <name type="scientific">Parascedosporium putredinis</name>
    <dbReference type="NCBI Taxonomy" id="1442378"/>
    <lineage>
        <taxon>Eukaryota</taxon>
        <taxon>Fungi</taxon>
        <taxon>Dikarya</taxon>
        <taxon>Ascomycota</taxon>
        <taxon>Pezizomycotina</taxon>
        <taxon>Sordariomycetes</taxon>
        <taxon>Hypocreomycetidae</taxon>
        <taxon>Microascales</taxon>
        <taxon>Microascaceae</taxon>
        <taxon>Parascedosporium</taxon>
    </lineage>
</organism>
<dbReference type="InterPro" id="IPR001466">
    <property type="entry name" value="Beta-lactam-related"/>
</dbReference>
<dbReference type="InterPro" id="IPR012338">
    <property type="entry name" value="Beta-lactam/transpept-like"/>
</dbReference>
<dbReference type="SUPFAM" id="SSF56601">
    <property type="entry name" value="beta-lactamase/transpeptidase-like"/>
    <property type="match status" value="1"/>
</dbReference>
<accession>A0A9P1H5X7</accession>
<gene>
    <name evidence="3" type="ORF">PPNO1_LOCUS5570</name>
</gene>
<dbReference type="Gene3D" id="3.40.710.10">
    <property type="entry name" value="DD-peptidase/beta-lactamase superfamily"/>
    <property type="match status" value="1"/>
</dbReference>
<feature type="domain" description="Beta-lactamase-related" evidence="2">
    <location>
        <begin position="14"/>
        <end position="350"/>
    </location>
</feature>
<dbReference type="Proteomes" id="UP000838763">
    <property type="component" value="Unassembled WGS sequence"/>
</dbReference>
<evidence type="ECO:0000256" key="1">
    <source>
        <dbReference type="ARBA" id="ARBA00038215"/>
    </source>
</evidence>
<reference evidence="3" key="1">
    <citation type="submission" date="2022-11" db="EMBL/GenBank/DDBJ databases">
        <authorList>
            <person name="Scott C."/>
            <person name="Bruce N."/>
        </authorList>
    </citation>
    <scope>NUCLEOTIDE SEQUENCE</scope>
</reference>
<dbReference type="Pfam" id="PF00144">
    <property type="entry name" value="Beta-lactamase"/>
    <property type="match status" value="1"/>
</dbReference>
<proteinExistence type="inferred from homology"/>
<dbReference type="OrthoDB" id="5946976at2759"/>
<comment type="caution">
    <text evidence="3">The sequence shown here is derived from an EMBL/GenBank/DDBJ whole genome shotgun (WGS) entry which is preliminary data.</text>
</comment>
<sequence length="452" mass="49181">MVDVPTRLARLGPTIERLMAIGGTPGLALGVFTKGNAPYYANYGFKDAEKKLKVTEDTVFPVCSLTKALTAAALGLLVEEKKVNWDTLVKDALPDFQSRDATLQNHATITDLLCHRTGMGWADNLIIGTDANVLVPAKDMVKYVNDRPLQLPFRGGFAYNNLHYELAGRIIEAASGQSYYDFVKTRLLDPLDMHRTFLKTPPAETDNVSRCYNALDDATSAPITCPRLGDDWYGAPSGGMRSTTKDLGKLYGAFISAFNDQFGDSQAAPSEGNPLKQATHLMSGKIPMVETSKHETSYALGWARGMPTIGQGAHQLLLFHQGSLPGALAFVGLLPESETAVVILTNSLALNDVADWVGHVVLEELLDIADKYRNDYVSLAEAAVAENLKWYPALTKELEEGRKGGAPPNLSRNTWARTGTISTSSRWREGGKITKLSWAHDGGVPPVEFIKV</sequence>
<dbReference type="AlphaFoldDB" id="A0A9P1H5X7"/>
<dbReference type="EMBL" id="CALLCH030000013">
    <property type="protein sequence ID" value="CAI4215896.1"/>
    <property type="molecule type" value="Genomic_DNA"/>
</dbReference>